<feature type="region of interest" description="Disordered" evidence="2">
    <location>
        <begin position="165"/>
        <end position="186"/>
    </location>
</feature>
<dbReference type="PANTHER" id="PTHR23084">
    <property type="entry name" value="PHOSPHATIDYLINOSITOL-4-PHOSPHATE 5-KINASE RELATED"/>
    <property type="match status" value="1"/>
</dbReference>
<dbReference type="EMBL" id="RRYP01019576">
    <property type="protein sequence ID" value="TNV73190.1"/>
    <property type="molecule type" value="Genomic_DNA"/>
</dbReference>
<proteinExistence type="predicted"/>
<evidence type="ECO:0000313" key="4">
    <source>
        <dbReference type="Proteomes" id="UP000785679"/>
    </source>
</evidence>
<gene>
    <name evidence="3" type="ORF">FGO68_gene10970</name>
</gene>
<evidence type="ECO:0000256" key="1">
    <source>
        <dbReference type="ARBA" id="ARBA00022737"/>
    </source>
</evidence>
<keyword evidence="4" id="KW-1185">Reference proteome</keyword>
<evidence type="ECO:0008006" key="5">
    <source>
        <dbReference type="Google" id="ProtNLM"/>
    </source>
</evidence>
<dbReference type="AlphaFoldDB" id="A0A8J8SWF6"/>
<sequence length="336" mass="39116">MEFQDFSENITKPKSRQIIQLGLNQFLQQIRDLGNNQIVDAAQLHGILLLRRFKEQHVNSLMQSQFEGITNRGKYSDLQPGMYYGQHVNGLREGYGLLFTTCGIDLFLYECEWTKGMPIKGRQVSISNKMWQKYEGQYDELYLMTGTGNWQNEDGQTYQGQWQRNKRNGYGKNTWPNGGSYQGEYKDNNRHGQGIYKWANGNSYEGEYKDNNRHGQGIFKWSSGDSYQGEWKDNNRHGQGIYKWANGNSYEGEYKDHKKHGQGIFKYANGDSYKGHWQNDNLHGIGRFTYSSGQYEEGQWKDSKQVGEHKKYSKEGILLELITYDDGNDVKREKAQ</sequence>
<dbReference type="InterPro" id="IPR003409">
    <property type="entry name" value="MORN"/>
</dbReference>
<organism evidence="3 4">
    <name type="scientific">Halteria grandinella</name>
    <dbReference type="NCBI Taxonomy" id="5974"/>
    <lineage>
        <taxon>Eukaryota</taxon>
        <taxon>Sar</taxon>
        <taxon>Alveolata</taxon>
        <taxon>Ciliophora</taxon>
        <taxon>Intramacronucleata</taxon>
        <taxon>Spirotrichea</taxon>
        <taxon>Stichotrichia</taxon>
        <taxon>Sporadotrichida</taxon>
        <taxon>Halteriidae</taxon>
        <taxon>Halteria</taxon>
    </lineage>
</organism>
<dbReference type="Proteomes" id="UP000785679">
    <property type="component" value="Unassembled WGS sequence"/>
</dbReference>
<dbReference type="OrthoDB" id="203073at2759"/>
<protein>
    <recommendedName>
        <fullName evidence="5">MORN repeat protein</fullName>
    </recommendedName>
</protein>
<dbReference type="SMART" id="SM00698">
    <property type="entry name" value="MORN"/>
    <property type="match status" value="7"/>
</dbReference>
<dbReference type="Gene3D" id="2.20.110.10">
    <property type="entry name" value="Histone H3 K4-specific methyltransferase SET7/9 N-terminal domain"/>
    <property type="match status" value="3"/>
</dbReference>
<keyword evidence="1" id="KW-0677">Repeat</keyword>
<dbReference type="SUPFAM" id="SSF82185">
    <property type="entry name" value="Histone H3 K4-specific methyltransferase SET7/9 N-terminal domain"/>
    <property type="match status" value="2"/>
</dbReference>
<dbReference type="PANTHER" id="PTHR23084:SF263">
    <property type="entry name" value="MORN REPEAT-CONTAINING PROTEIN 1"/>
    <property type="match status" value="1"/>
</dbReference>
<evidence type="ECO:0000256" key="2">
    <source>
        <dbReference type="SAM" id="MobiDB-lite"/>
    </source>
</evidence>
<evidence type="ECO:0000313" key="3">
    <source>
        <dbReference type="EMBL" id="TNV73190.1"/>
    </source>
</evidence>
<accession>A0A8J8SWF6</accession>
<comment type="caution">
    <text evidence="3">The sequence shown here is derived from an EMBL/GenBank/DDBJ whole genome shotgun (WGS) entry which is preliminary data.</text>
</comment>
<dbReference type="Pfam" id="PF02493">
    <property type="entry name" value="MORN"/>
    <property type="match status" value="7"/>
</dbReference>
<name>A0A8J8SWF6_HALGN</name>
<reference evidence="3" key="1">
    <citation type="submission" date="2019-06" db="EMBL/GenBank/DDBJ databases">
        <authorList>
            <person name="Zheng W."/>
        </authorList>
    </citation>
    <scope>NUCLEOTIDE SEQUENCE</scope>
    <source>
        <strain evidence="3">QDHG01</strain>
    </source>
</reference>